<evidence type="ECO:0000256" key="4">
    <source>
        <dbReference type="ARBA" id="ARBA00022723"/>
    </source>
</evidence>
<dbReference type="SUPFAM" id="SSF51905">
    <property type="entry name" value="FAD/NAD(P)-binding domain"/>
    <property type="match status" value="1"/>
</dbReference>
<feature type="domain" description="Glucose-methanol-choline oxidoreductase C-terminal" evidence="11">
    <location>
        <begin position="423"/>
        <end position="544"/>
    </location>
</feature>
<dbReference type="InterPro" id="IPR003953">
    <property type="entry name" value="FAD-dep_OxRdtase_2_FAD-bd"/>
</dbReference>
<evidence type="ECO:0000313" key="12">
    <source>
        <dbReference type="EMBL" id="ALU41575.1"/>
    </source>
</evidence>
<evidence type="ECO:0000256" key="7">
    <source>
        <dbReference type="ARBA" id="ARBA00023004"/>
    </source>
</evidence>
<dbReference type="RefSeq" id="WP_058795075.1">
    <property type="nucleotide sequence ID" value="NZ_CP013611.1"/>
</dbReference>
<dbReference type="GO" id="GO:0051536">
    <property type="term" value="F:iron-sulfur cluster binding"/>
    <property type="evidence" value="ECO:0007669"/>
    <property type="project" value="UniProtKB-KW"/>
</dbReference>
<protein>
    <recommendedName>
        <fullName evidence="14">GMC family oxidoreductase</fullName>
    </recommendedName>
</protein>
<gene>
    <name evidence="12" type="ORF">AT705_00755</name>
</gene>
<dbReference type="InterPro" id="IPR000172">
    <property type="entry name" value="GMC_OxRdtase_N"/>
</dbReference>
<dbReference type="InterPro" id="IPR036188">
    <property type="entry name" value="FAD/NAD-bd_sf"/>
</dbReference>
<evidence type="ECO:0000259" key="11">
    <source>
        <dbReference type="Pfam" id="PF05199"/>
    </source>
</evidence>
<dbReference type="Pfam" id="PF00890">
    <property type="entry name" value="FAD_binding_2"/>
    <property type="match status" value="1"/>
</dbReference>
<feature type="domain" description="FAD-dependent oxidoreductase 2 FAD-binding" evidence="10">
    <location>
        <begin position="9"/>
        <end position="46"/>
    </location>
</feature>
<evidence type="ECO:0000256" key="8">
    <source>
        <dbReference type="ARBA" id="ARBA00023014"/>
    </source>
</evidence>
<comment type="cofactor">
    <cofactor evidence="1">
        <name>FAD</name>
        <dbReference type="ChEBI" id="CHEBI:57692"/>
    </cofactor>
</comment>
<dbReference type="Pfam" id="PF00732">
    <property type="entry name" value="GMC_oxred_N"/>
    <property type="match status" value="1"/>
</dbReference>
<keyword evidence="3" id="KW-0285">Flavoprotein</keyword>
<accession>A0A0U3I3J8</accession>
<dbReference type="Proteomes" id="UP000069015">
    <property type="component" value="Chromosome 1"/>
</dbReference>
<dbReference type="GO" id="GO:0016614">
    <property type="term" value="F:oxidoreductase activity, acting on CH-OH group of donors"/>
    <property type="evidence" value="ECO:0007669"/>
    <property type="project" value="InterPro"/>
</dbReference>
<dbReference type="AlphaFoldDB" id="A0A0U3I3J8"/>
<dbReference type="InterPro" id="IPR051473">
    <property type="entry name" value="P2Ox-like"/>
</dbReference>
<dbReference type="PROSITE" id="PS00198">
    <property type="entry name" value="4FE4S_FER_1"/>
    <property type="match status" value="1"/>
</dbReference>
<evidence type="ECO:0000256" key="2">
    <source>
        <dbReference type="ARBA" id="ARBA00010790"/>
    </source>
</evidence>
<evidence type="ECO:0000256" key="1">
    <source>
        <dbReference type="ARBA" id="ARBA00001974"/>
    </source>
</evidence>
<evidence type="ECO:0000259" key="9">
    <source>
        <dbReference type="Pfam" id="PF00732"/>
    </source>
</evidence>
<evidence type="ECO:0000313" key="13">
    <source>
        <dbReference type="Proteomes" id="UP000069015"/>
    </source>
</evidence>
<keyword evidence="8" id="KW-0411">Iron-sulfur</keyword>
<dbReference type="Pfam" id="PF05199">
    <property type="entry name" value="GMC_oxred_C"/>
    <property type="match status" value="1"/>
</dbReference>
<dbReference type="InterPro" id="IPR017900">
    <property type="entry name" value="4Fe4S_Fe_S_CS"/>
</dbReference>
<sequence>MTECSPEFDVVIVGSGAGGGASAYALVQKGLKVLLLESGRAFNPQSDYKLHQADWETRQFPHDTGTEFEVSFAKMQRLENRYAILKSWNHNGGYLSQSPFRAGWKYHHVAGLGGSTLQYTGEAHRLNPKSMRMKSSFGVASDWPLSYEDLEPFYVRAENVLGVSGPARQTYRPRSAAYPLPPHRQNHSSRYLGQSFEKLKLNWEPNSVAILSKPYDGRPSCNYCGNCNRGCPRRDKGSVDVTFLAKARTYENLTVRTNCTVIQLIQGSDSRIHSLVYADENDVIVKVKVSTIVLSAGPIQTPRLLLSSASEHAPNGIANSSGQVGKNLMETLSFVSSAIASENIESFKGLPSDHICWTYNNPDAVEGAIGGCRFSITAAEADFNGPLSYAKRVAAGWGLFHKQQMKEYFGKVLSIGGVAEKLPNAGSYVSLDPKKRDKYGTPLPLIHSEISENDAKLLLFMRNKCREILSTAGVTKVFEEFSSYDFFNSTQTLGTCRMGNNKNESVVDEYCRSHDVHNLYIVDSSVFPSSGGGEAPSLTIQALALRTADHIAQNKLEMCEIS</sequence>
<keyword evidence="6" id="KW-0560">Oxidoreductase</keyword>
<evidence type="ECO:0008006" key="14">
    <source>
        <dbReference type="Google" id="ProtNLM"/>
    </source>
</evidence>
<dbReference type="SUPFAM" id="SSF54373">
    <property type="entry name" value="FAD-linked reductases, C-terminal domain"/>
    <property type="match status" value="1"/>
</dbReference>
<organism evidence="12 13">
    <name type="scientific">Pseudoalteromonas rubra</name>
    <dbReference type="NCBI Taxonomy" id="43658"/>
    <lineage>
        <taxon>Bacteria</taxon>
        <taxon>Pseudomonadati</taxon>
        <taxon>Pseudomonadota</taxon>
        <taxon>Gammaproteobacteria</taxon>
        <taxon>Alteromonadales</taxon>
        <taxon>Pseudoalteromonadaceae</taxon>
        <taxon>Pseudoalteromonas</taxon>
    </lineage>
</organism>
<dbReference type="PANTHER" id="PTHR42784">
    <property type="entry name" value="PYRANOSE 2-OXIDASE"/>
    <property type="match status" value="1"/>
</dbReference>
<dbReference type="GO" id="GO:0046872">
    <property type="term" value="F:metal ion binding"/>
    <property type="evidence" value="ECO:0007669"/>
    <property type="project" value="UniProtKB-KW"/>
</dbReference>
<name>A0A0U3I3J8_9GAMM</name>
<evidence type="ECO:0000259" key="10">
    <source>
        <dbReference type="Pfam" id="PF00890"/>
    </source>
</evidence>
<dbReference type="PANTHER" id="PTHR42784:SF1">
    <property type="entry name" value="PYRANOSE 2-OXIDASE"/>
    <property type="match status" value="1"/>
</dbReference>
<comment type="similarity">
    <text evidence="2">Belongs to the GMC oxidoreductase family.</text>
</comment>
<dbReference type="InterPro" id="IPR007867">
    <property type="entry name" value="GMC_OxRtase_C"/>
</dbReference>
<feature type="domain" description="Glucose-methanol-choline oxidoreductase N-terminal" evidence="9">
    <location>
        <begin position="219"/>
        <end position="329"/>
    </location>
</feature>
<evidence type="ECO:0000256" key="5">
    <source>
        <dbReference type="ARBA" id="ARBA00022827"/>
    </source>
</evidence>
<keyword evidence="7" id="KW-0408">Iron</keyword>
<dbReference type="EMBL" id="CP013611">
    <property type="protein sequence ID" value="ALU41575.1"/>
    <property type="molecule type" value="Genomic_DNA"/>
</dbReference>
<evidence type="ECO:0000256" key="6">
    <source>
        <dbReference type="ARBA" id="ARBA00023002"/>
    </source>
</evidence>
<evidence type="ECO:0000256" key="3">
    <source>
        <dbReference type="ARBA" id="ARBA00022630"/>
    </source>
</evidence>
<keyword evidence="4" id="KW-0479">Metal-binding</keyword>
<dbReference type="GO" id="GO:0050660">
    <property type="term" value="F:flavin adenine dinucleotide binding"/>
    <property type="evidence" value="ECO:0007669"/>
    <property type="project" value="InterPro"/>
</dbReference>
<dbReference type="Gene3D" id="3.50.50.60">
    <property type="entry name" value="FAD/NAD(P)-binding domain"/>
    <property type="match status" value="2"/>
</dbReference>
<reference evidence="12 13" key="1">
    <citation type="submission" date="2015-12" db="EMBL/GenBank/DDBJ databases">
        <title>Complete genome sequence of Pseudoalteromonas rubra SCSIO 6842, harboring a conjugative plasmid.</title>
        <authorList>
            <person name="Li B."/>
            <person name="Wang X."/>
        </authorList>
    </citation>
    <scope>NUCLEOTIDE SEQUENCE [LARGE SCALE GENOMIC DNA]</scope>
    <source>
        <strain evidence="12 13">SCSIO 6842</strain>
    </source>
</reference>
<proteinExistence type="inferred from homology"/>
<keyword evidence="5" id="KW-0274">FAD</keyword>
<dbReference type="KEGG" id="prr:AT705_00755"/>